<comment type="similarity">
    <text evidence="5">Belongs to the SAT4 family.</text>
</comment>
<feature type="transmembrane region" description="Helical" evidence="6">
    <location>
        <begin position="173"/>
        <end position="200"/>
    </location>
</feature>
<dbReference type="Pfam" id="PF20684">
    <property type="entry name" value="Fung_rhodopsin"/>
    <property type="match status" value="1"/>
</dbReference>
<feature type="transmembrane region" description="Helical" evidence="6">
    <location>
        <begin position="55"/>
        <end position="72"/>
    </location>
</feature>
<feature type="domain" description="Rhodopsin" evidence="7">
    <location>
        <begin position="33"/>
        <end position="273"/>
    </location>
</feature>
<dbReference type="GO" id="GO:0016020">
    <property type="term" value="C:membrane"/>
    <property type="evidence" value="ECO:0007669"/>
    <property type="project" value="UniProtKB-SubCell"/>
</dbReference>
<keyword evidence="9" id="KW-1185">Reference proteome</keyword>
<dbReference type="EMBL" id="SOSA01000425">
    <property type="protein sequence ID" value="THC91334.1"/>
    <property type="molecule type" value="Genomic_DNA"/>
</dbReference>
<dbReference type="AlphaFoldDB" id="A0A4V3UNJ1"/>
<keyword evidence="2 6" id="KW-0812">Transmembrane</keyword>
<sequence length="370" mass="41529">MSSSVDLNDDQGPTLKALMIAMLTVPTVAVSLRFWSRAILPGFSSTPIRFWWDDWTALLAAMLNITMCGIGLEMAKLGLGKHAQAVPVENFSQIMKLLWTEYFIFDTGTSVARASALLFYSRVFTQVQSHFKYALWILHVMNLAWMVGLHIVVGIQCDPIEKVWKPLIPGRCIGMRTLFLGSGISSLIINIFILVLPLPLLWRLQMQMVRKLLIIGVFLCGYMVVVVSIGRLVTIIEVSDNLDKDFTWEIMKPTFWLSSEIAISVVSVCLPSIFVFSRRLYHDGMNSLVGSIRHQRPKSRFVKSDIGRTYFSRITHGEEETEMDAKLFNPPQKCSFTATMASAESHVTASKNSSQPPDTGIVVRSDITIT</sequence>
<dbReference type="InterPro" id="IPR049326">
    <property type="entry name" value="Rhodopsin_dom_fungi"/>
</dbReference>
<evidence type="ECO:0000256" key="6">
    <source>
        <dbReference type="SAM" id="Phobius"/>
    </source>
</evidence>
<evidence type="ECO:0000256" key="5">
    <source>
        <dbReference type="ARBA" id="ARBA00038359"/>
    </source>
</evidence>
<proteinExistence type="inferred from homology"/>
<dbReference type="PANTHER" id="PTHR33048:SF47">
    <property type="entry name" value="INTEGRAL MEMBRANE PROTEIN-RELATED"/>
    <property type="match status" value="1"/>
</dbReference>
<feature type="transmembrane region" description="Helical" evidence="6">
    <location>
        <begin position="256"/>
        <end position="276"/>
    </location>
</feature>
<evidence type="ECO:0000313" key="8">
    <source>
        <dbReference type="EMBL" id="THC91334.1"/>
    </source>
</evidence>
<evidence type="ECO:0000259" key="7">
    <source>
        <dbReference type="Pfam" id="PF20684"/>
    </source>
</evidence>
<keyword evidence="4 6" id="KW-0472">Membrane</keyword>
<comment type="subcellular location">
    <subcellularLocation>
        <location evidence="1">Membrane</location>
        <topology evidence="1">Multi-pass membrane protein</topology>
    </subcellularLocation>
</comment>
<dbReference type="InterPro" id="IPR052337">
    <property type="entry name" value="SAT4-like"/>
</dbReference>
<feature type="transmembrane region" description="Helical" evidence="6">
    <location>
        <begin position="133"/>
        <end position="153"/>
    </location>
</feature>
<feature type="transmembrane region" description="Helical" evidence="6">
    <location>
        <begin position="212"/>
        <end position="236"/>
    </location>
</feature>
<evidence type="ECO:0000313" key="9">
    <source>
        <dbReference type="Proteomes" id="UP000308092"/>
    </source>
</evidence>
<evidence type="ECO:0000256" key="1">
    <source>
        <dbReference type="ARBA" id="ARBA00004141"/>
    </source>
</evidence>
<accession>A0A4V3UNJ1</accession>
<reference evidence="8 9" key="1">
    <citation type="submission" date="2019-03" db="EMBL/GenBank/DDBJ databases">
        <title>The genome sequence of a newly discovered highly antifungal drug resistant Aspergillus species, Aspergillus tanneri NIH 1004.</title>
        <authorList>
            <person name="Mounaud S."/>
            <person name="Singh I."/>
            <person name="Joardar V."/>
            <person name="Pakala S."/>
            <person name="Pakala S."/>
            <person name="Venepally P."/>
            <person name="Hoover J."/>
            <person name="Nierman W."/>
            <person name="Chung J."/>
            <person name="Losada L."/>
        </authorList>
    </citation>
    <scope>NUCLEOTIDE SEQUENCE [LARGE SCALE GENOMIC DNA]</scope>
    <source>
        <strain evidence="8 9">NIH1004</strain>
    </source>
</reference>
<evidence type="ECO:0000256" key="3">
    <source>
        <dbReference type="ARBA" id="ARBA00022989"/>
    </source>
</evidence>
<keyword evidence="3 6" id="KW-1133">Transmembrane helix</keyword>
<organism evidence="8 9">
    <name type="scientific">Aspergillus tanneri</name>
    <dbReference type="NCBI Taxonomy" id="1220188"/>
    <lineage>
        <taxon>Eukaryota</taxon>
        <taxon>Fungi</taxon>
        <taxon>Dikarya</taxon>
        <taxon>Ascomycota</taxon>
        <taxon>Pezizomycotina</taxon>
        <taxon>Eurotiomycetes</taxon>
        <taxon>Eurotiomycetidae</taxon>
        <taxon>Eurotiales</taxon>
        <taxon>Aspergillaceae</taxon>
        <taxon>Aspergillus</taxon>
        <taxon>Aspergillus subgen. Circumdati</taxon>
    </lineage>
</organism>
<dbReference type="PANTHER" id="PTHR33048">
    <property type="entry name" value="PTH11-LIKE INTEGRAL MEMBRANE PROTEIN (AFU_ORTHOLOGUE AFUA_5G11245)"/>
    <property type="match status" value="1"/>
</dbReference>
<evidence type="ECO:0000256" key="4">
    <source>
        <dbReference type="ARBA" id="ARBA00023136"/>
    </source>
</evidence>
<evidence type="ECO:0000256" key="2">
    <source>
        <dbReference type="ARBA" id="ARBA00022692"/>
    </source>
</evidence>
<protein>
    <recommendedName>
        <fullName evidence="7">Rhodopsin domain-containing protein</fullName>
    </recommendedName>
</protein>
<name>A0A4V3UNJ1_9EURO</name>
<gene>
    <name evidence="8" type="ORF">EYZ11_009199</name>
</gene>
<dbReference type="Proteomes" id="UP000308092">
    <property type="component" value="Unassembled WGS sequence"/>
</dbReference>
<feature type="transmembrane region" description="Helical" evidence="6">
    <location>
        <begin position="15"/>
        <end position="35"/>
    </location>
</feature>
<comment type="caution">
    <text evidence="8">The sequence shown here is derived from an EMBL/GenBank/DDBJ whole genome shotgun (WGS) entry which is preliminary data.</text>
</comment>
<dbReference type="VEuPathDB" id="FungiDB:EYZ11_009199"/>